<sequence length="204" mass="21897">MKWSAVTAGVIGLAGSALAQLDTSPFVDADTGITFQSYTSTDGITYRLALPAEATGDAAYDVILQVVVPVELGWAGWAWGGAMTYNPLTINFGLTNYSGYYVPGPYEDAKYTVLKGTSVNETHFKFTALCTGCASWTDFDGNPYILNGAGDTNFAYAYSATPVEEPANPETGFSIHDTVGRWIHDLGNARSDKFKEWVTTNTPA</sequence>
<proteinExistence type="predicted"/>
<evidence type="ECO:0000313" key="3">
    <source>
        <dbReference type="EMBL" id="KAK6948792.1"/>
    </source>
</evidence>
<evidence type="ECO:0000256" key="1">
    <source>
        <dbReference type="SAM" id="SignalP"/>
    </source>
</evidence>
<feature type="signal peptide" evidence="1">
    <location>
        <begin position="1"/>
        <end position="19"/>
    </location>
</feature>
<dbReference type="Proteomes" id="UP001369815">
    <property type="component" value="Unassembled WGS sequence"/>
</dbReference>
<comment type="caution">
    <text evidence="3">The sequence shown here is derived from an EMBL/GenBank/DDBJ whole genome shotgun (WGS) entry which is preliminary data.</text>
</comment>
<dbReference type="CDD" id="cd09630">
    <property type="entry name" value="CDH_like_cytochrome"/>
    <property type="match status" value="1"/>
</dbReference>
<keyword evidence="1" id="KW-0732">Signal</keyword>
<organism evidence="3 4">
    <name type="scientific">Daldinia eschscholtzii</name>
    <dbReference type="NCBI Taxonomy" id="292717"/>
    <lineage>
        <taxon>Eukaryota</taxon>
        <taxon>Fungi</taxon>
        <taxon>Dikarya</taxon>
        <taxon>Ascomycota</taxon>
        <taxon>Pezizomycotina</taxon>
        <taxon>Sordariomycetes</taxon>
        <taxon>Xylariomycetidae</taxon>
        <taxon>Xylariales</taxon>
        <taxon>Hypoxylaceae</taxon>
        <taxon>Daldinia</taxon>
    </lineage>
</organism>
<feature type="domain" description="Cellobiose dehydrogenase-like cytochrome" evidence="2">
    <location>
        <begin position="26"/>
        <end position="195"/>
    </location>
</feature>
<dbReference type="PANTHER" id="PTHR47797">
    <property type="entry name" value="DEHYDROGENASE, PUTATIVE (AFU_ORTHOLOGUE AFUA_8G05805)-RELATED"/>
    <property type="match status" value="1"/>
</dbReference>
<dbReference type="EMBL" id="JBANMG010000010">
    <property type="protein sequence ID" value="KAK6948792.1"/>
    <property type="molecule type" value="Genomic_DNA"/>
</dbReference>
<keyword evidence="4" id="KW-1185">Reference proteome</keyword>
<dbReference type="SUPFAM" id="SSF49344">
    <property type="entry name" value="CBD9-like"/>
    <property type="match status" value="1"/>
</dbReference>
<gene>
    <name evidence="3" type="ORF">Daesc_010563</name>
</gene>
<dbReference type="AlphaFoldDB" id="A0AAX6M9B5"/>
<dbReference type="PANTHER" id="PTHR47797:SF5">
    <property type="entry name" value="CELLOBIOSE DEHYDROGENASE CYTOCHROME DOMAIN-CONTAINING PROTEIN"/>
    <property type="match status" value="1"/>
</dbReference>
<reference evidence="3 4" key="1">
    <citation type="journal article" date="2024" name="Front Chem Biol">
        <title>Unveiling the potential of Daldinia eschscholtzii MFLUCC 19-0629 through bioactivity and bioinformatics studies for enhanced sustainable agriculture production.</title>
        <authorList>
            <person name="Brooks S."/>
            <person name="Weaver J.A."/>
            <person name="Klomchit A."/>
            <person name="Alharthi S.A."/>
            <person name="Onlamun T."/>
            <person name="Nurani R."/>
            <person name="Vong T.K."/>
            <person name="Alberti F."/>
            <person name="Greco C."/>
        </authorList>
    </citation>
    <scope>NUCLEOTIDE SEQUENCE [LARGE SCALE GENOMIC DNA]</scope>
    <source>
        <strain evidence="3">MFLUCC 19-0629</strain>
    </source>
</reference>
<protein>
    <recommendedName>
        <fullName evidence="2">Cellobiose dehydrogenase-like cytochrome domain-containing protein</fullName>
    </recommendedName>
</protein>
<accession>A0AAX6M9B5</accession>
<evidence type="ECO:0000259" key="2">
    <source>
        <dbReference type="Pfam" id="PF16010"/>
    </source>
</evidence>
<name>A0AAX6M9B5_9PEZI</name>
<dbReference type="InterPro" id="IPR015920">
    <property type="entry name" value="Cellobiose_DH-like_cyt"/>
</dbReference>
<evidence type="ECO:0000313" key="4">
    <source>
        <dbReference type="Proteomes" id="UP001369815"/>
    </source>
</evidence>
<dbReference type="Pfam" id="PF16010">
    <property type="entry name" value="CDH-cyt"/>
    <property type="match status" value="1"/>
</dbReference>
<dbReference type="Gene3D" id="2.60.40.1210">
    <property type="entry name" value="Cellobiose dehydrogenase, cytochrome domain"/>
    <property type="match status" value="1"/>
</dbReference>
<feature type="chain" id="PRO_5043612772" description="Cellobiose dehydrogenase-like cytochrome domain-containing protein" evidence="1">
    <location>
        <begin position="20"/>
        <end position="204"/>
    </location>
</feature>